<evidence type="ECO:0000313" key="2">
    <source>
        <dbReference type="EMBL" id="MBY32711.1"/>
    </source>
</evidence>
<organism evidence="2">
    <name type="scientific">Schizaphis graminum</name>
    <name type="common">Green bug aphid</name>
    <dbReference type="NCBI Taxonomy" id="13262"/>
    <lineage>
        <taxon>Eukaryota</taxon>
        <taxon>Metazoa</taxon>
        <taxon>Ecdysozoa</taxon>
        <taxon>Arthropoda</taxon>
        <taxon>Hexapoda</taxon>
        <taxon>Insecta</taxon>
        <taxon>Pterygota</taxon>
        <taxon>Neoptera</taxon>
        <taxon>Paraneoptera</taxon>
        <taxon>Hemiptera</taxon>
        <taxon>Sternorrhyncha</taxon>
        <taxon>Aphidomorpha</taxon>
        <taxon>Aphidoidea</taxon>
        <taxon>Aphididae</taxon>
        <taxon>Aphidini</taxon>
        <taxon>Schizaphis</taxon>
    </lineage>
</organism>
<evidence type="ECO:0000256" key="1">
    <source>
        <dbReference type="SAM" id="MobiDB-lite"/>
    </source>
</evidence>
<dbReference type="EMBL" id="GGMR01020092">
    <property type="protein sequence ID" value="MBY32711.1"/>
    <property type="molecule type" value="Transcribed_RNA"/>
</dbReference>
<sequence length="140" mass="15876">MTCTRYAPRGRRSITYRRGGQPLPPRRIVQPDLALHDHDDDDDDAVCVGCLYKSAAEATPLNRQRVLFARVFYNNIYIYIQQYPNTTVYCTLYCCVYSIFYCVHAAAAELIKLYTRRCGRVGYALVGGASLFWGCGAKRG</sequence>
<name>A0A2S2PTA2_SCHGA</name>
<reference evidence="2" key="1">
    <citation type="submission" date="2018-04" db="EMBL/GenBank/DDBJ databases">
        <title>Transcriptome of Schizaphis graminum biotype I.</title>
        <authorList>
            <person name="Scully E.D."/>
            <person name="Geib S.M."/>
            <person name="Palmer N.A."/>
            <person name="Koch K."/>
            <person name="Bradshaw J."/>
            <person name="Heng-Moss T."/>
            <person name="Sarath G."/>
        </authorList>
    </citation>
    <scope>NUCLEOTIDE SEQUENCE</scope>
</reference>
<accession>A0A2S2PTA2</accession>
<proteinExistence type="predicted"/>
<protein>
    <submittedName>
        <fullName evidence="2">Uncharacterized protein</fullName>
    </submittedName>
</protein>
<feature type="region of interest" description="Disordered" evidence="1">
    <location>
        <begin position="1"/>
        <end position="25"/>
    </location>
</feature>
<dbReference type="AlphaFoldDB" id="A0A2S2PTA2"/>
<gene>
    <name evidence="2" type="ORF">g.17830</name>
</gene>